<dbReference type="AlphaFoldDB" id="A0A3N2DPX1"/>
<dbReference type="Proteomes" id="UP000275394">
    <property type="component" value="Unassembled WGS sequence"/>
</dbReference>
<dbReference type="GO" id="GO:0006654">
    <property type="term" value="P:phosphatidic acid biosynthetic process"/>
    <property type="evidence" value="ECO:0007669"/>
    <property type="project" value="TreeGrafter"/>
</dbReference>
<dbReference type="SUPFAM" id="SSF69593">
    <property type="entry name" value="Glycerol-3-phosphate (1)-acyltransferase"/>
    <property type="match status" value="1"/>
</dbReference>
<proteinExistence type="predicted"/>
<dbReference type="SMART" id="SM00563">
    <property type="entry name" value="PlsC"/>
    <property type="match status" value="1"/>
</dbReference>
<dbReference type="PANTHER" id="PTHR10434">
    <property type="entry name" value="1-ACYL-SN-GLYCEROL-3-PHOSPHATE ACYLTRANSFERASE"/>
    <property type="match status" value="1"/>
</dbReference>
<evidence type="ECO:0000313" key="6">
    <source>
        <dbReference type="Proteomes" id="UP000275394"/>
    </source>
</evidence>
<organism evidence="5 6">
    <name type="scientific">Sinobacterium caligoides</name>
    <dbReference type="NCBI Taxonomy" id="933926"/>
    <lineage>
        <taxon>Bacteria</taxon>
        <taxon>Pseudomonadati</taxon>
        <taxon>Pseudomonadota</taxon>
        <taxon>Gammaproteobacteria</taxon>
        <taxon>Cellvibrionales</taxon>
        <taxon>Spongiibacteraceae</taxon>
        <taxon>Sinobacterium</taxon>
    </lineage>
</organism>
<comment type="caution">
    <text evidence="5">The sequence shown here is derived from an EMBL/GenBank/DDBJ whole genome shotgun (WGS) entry which is preliminary data.</text>
</comment>
<dbReference type="InterPro" id="IPR002123">
    <property type="entry name" value="Plipid/glycerol_acylTrfase"/>
</dbReference>
<evidence type="ECO:0000256" key="1">
    <source>
        <dbReference type="ARBA" id="ARBA00005189"/>
    </source>
</evidence>
<dbReference type="Pfam" id="PF01553">
    <property type="entry name" value="Acyltransferase"/>
    <property type="match status" value="1"/>
</dbReference>
<evidence type="ECO:0000259" key="4">
    <source>
        <dbReference type="SMART" id="SM00563"/>
    </source>
</evidence>
<sequence>MSWTLPPNLPRAGNKFSQKLFQRLFALAGWKLEGTMPDRAKMVVAVAPHTSNWDFPVAICLVLGLGLRIRFIGKHTLFNPVSGWLFRRLGGSPVDRSSNHGVVQQVADEFTSSKQMIFALSPEGTRAHVERWRSGFLHIAKTADVPVLMVTLNYHRKAIKVGKLYQIDDIDSCLATIQQDAQHDAGI</sequence>
<accession>A0A3N2DPX1</accession>
<gene>
    <name evidence="5" type="ORF">EDC56_2281</name>
</gene>
<evidence type="ECO:0000313" key="5">
    <source>
        <dbReference type="EMBL" id="ROS01833.1"/>
    </source>
</evidence>
<protein>
    <submittedName>
        <fullName evidence="5">1-acyl-sn-glycerol-3-phosphate acyltransferase</fullName>
    </submittedName>
</protein>
<reference evidence="5 6" key="1">
    <citation type="submission" date="2018-11" db="EMBL/GenBank/DDBJ databases">
        <title>Genomic Encyclopedia of Type Strains, Phase IV (KMG-IV): sequencing the most valuable type-strain genomes for metagenomic binning, comparative biology and taxonomic classification.</title>
        <authorList>
            <person name="Goeker M."/>
        </authorList>
    </citation>
    <scope>NUCLEOTIDE SEQUENCE [LARGE SCALE GENOMIC DNA]</scope>
    <source>
        <strain evidence="5 6">DSM 100316</strain>
    </source>
</reference>
<comment type="pathway">
    <text evidence="1">Lipid metabolism.</text>
</comment>
<keyword evidence="2 5" id="KW-0808">Transferase</keyword>
<dbReference type="OrthoDB" id="9796839at2"/>
<feature type="domain" description="Phospholipid/glycerol acyltransferase" evidence="4">
    <location>
        <begin position="43"/>
        <end position="155"/>
    </location>
</feature>
<dbReference type="RefSeq" id="WP_123712590.1">
    <property type="nucleotide sequence ID" value="NZ_RKHR01000004.1"/>
</dbReference>
<dbReference type="GO" id="GO:0003841">
    <property type="term" value="F:1-acylglycerol-3-phosphate O-acyltransferase activity"/>
    <property type="evidence" value="ECO:0007669"/>
    <property type="project" value="TreeGrafter"/>
</dbReference>
<name>A0A3N2DPX1_9GAMM</name>
<dbReference type="EMBL" id="RKHR01000004">
    <property type="protein sequence ID" value="ROS01833.1"/>
    <property type="molecule type" value="Genomic_DNA"/>
</dbReference>
<dbReference type="PANTHER" id="PTHR10434:SF9">
    <property type="entry name" value="PHOSPHOLIPID_GLYCEROL ACYLTRANSFERASE DOMAIN-CONTAINING PROTEIN"/>
    <property type="match status" value="1"/>
</dbReference>
<evidence type="ECO:0000256" key="3">
    <source>
        <dbReference type="ARBA" id="ARBA00023315"/>
    </source>
</evidence>
<evidence type="ECO:0000256" key="2">
    <source>
        <dbReference type="ARBA" id="ARBA00022679"/>
    </source>
</evidence>
<keyword evidence="6" id="KW-1185">Reference proteome</keyword>
<keyword evidence="3 5" id="KW-0012">Acyltransferase</keyword>